<dbReference type="InterPro" id="IPR038765">
    <property type="entry name" value="Papain-like_cys_pep_sf"/>
</dbReference>
<evidence type="ECO:0000256" key="1">
    <source>
        <dbReference type="ARBA" id="ARBA00007623"/>
    </source>
</evidence>
<dbReference type="RefSeq" id="XP_024721900.1">
    <property type="nucleotide sequence ID" value="XM_024869219.1"/>
</dbReference>
<comment type="similarity">
    <text evidence="1">Belongs to the peptidase C2 family.</text>
</comment>
<dbReference type="OrthoDB" id="424753at2759"/>
<dbReference type="PRINTS" id="PR00704">
    <property type="entry name" value="CALPAIN"/>
</dbReference>
<dbReference type="PANTHER" id="PTHR10183:SF379">
    <property type="entry name" value="CALPAIN-5"/>
    <property type="match status" value="1"/>
</dbReference>
<keyword evidence="10" id="KW-1185">Reference proteome</keyword>
<sequence>MKIPLLPQCDDTLREDAESGRTGLAGTLHGPPLLREIWGPSANSSRQLTLKCLFLLGKVASYAEAAAICKVEVEKIVKESRRVNQKYRDPYLDIEFDLKCGTKDCLTMLPGSVKRVGDIFDEPEFYKSGATANDIRQGKDGDCWLKAALCTLGNKPGLIEDVCVARDEEVGVYGILYLTKPDYDESWIERNLIEDRKRINSEEDYRRIYQTGSGSLYFAQCEDPNETWLPLLEKAYAKAHGDYAAIEGGFTGEGLEDLTGAVTTGISSTDILDKEYFWREELSKVTKEFLFGCGMGLFWGRGERKGIVEGHAYSIMRAVEMDGKRLCLLRNPWGAYEWNGSWSDGSKEWTPDWMQKLEHRFGDNSTFWMSYEDLLKKYQTFDHYHSTKFYFTLEKKAPVEAVVLVLSQVSSPDLYTIQNSYTIQLDSRYFCGLEGQYSFQLSFRVHKAGEEDYIVQSHGNYSMRRSVTVELELEPGEYHVLMRVEAEKNDHAFPVEQALRNNVKARRNKLLRIGLAYDLAYAKGQIKETDEERKVRKELEAKKKSQERKEMKDKLMKEKKRRKHVETRRLAKAREEKKIAEEKEEKEENEKQKKEPEKVKEKG</sequence>
<evidence type="ECO:0000256" key="3">
    <source>
        <dbReference type="ARBA" id="ARBA00022801"/>
    </source>
</evidence>
<dbReference type="PANTHER" id="PTHR10183">
    <property type="entry name" value="CALPAIN"/>
    <property type="match status" value="1"/>
</dbReference>
<feature type="active site" evidence="5 6">
    <location>
        <position position="331"/>
    </location>
</feature>
<dbReference type="InParanoid" id="A0A2T3B4R7"/>
<dbReference type="PROSITE" id="PS50203">
    <property type="entry name" value="CALPAIN_CAT"/>
    <property type="match status" value="1"/>
</dbReference>
<feature type="region of interest" description="Disordered" evidence="7">
    <location>
        <begin position="537"/>
        <end position="603"/>
    </location>
</feature>
<dbReference type="InterPro" id="IPR022684">
    <property type="entry name" value="Calpain_cysteine_protease"/>
</dbReference>
<feature type="domain" description="Calpain catalytic" evidence="8">
    <location>
        <begin position="114"/>
        <end position="387"/>
    </location>
</feature>
<evidence type="ECO:0000313" key="10">
    <source>
        <dbReference type="Proteomes" id="UP000241818"/>
    </source>
</evidence>
<keyword evidence="2 6" id="KW-0645">Protease</keyword>
<keyword evidence="3 6" id="KW-0378">Hydrolase</keyword>
<evidence type="ECO:0000256" key="4">
    <source>
        <dbReference type="ARBA" id="ARBA00022807"/>
    </source>
</evidence>
<dbReference type="EMBL" id="KZ679010">
    <property type="protein sequence ID" value="PSS20630.1"/>
    <property type="molecule type" value="Genomic_DNA"/>
</dbReference>
<protein>
    <recommendedName>
        <fullName evidence="8">Calpain catalytic domain-containing protein</fullName>
    </recommendedName>
</protein>
<feature type="compositionally biased region" description="Basic and acidic residues" evidence="7">
    <location>
        <begin position="537"/>
        <end position="556"/>
    </location>
</feature>
<dbReference type="Proteomes" id="UP000241818">
    <property type="component" value="Unassembled WGS sequence"/>
</dbReference>
<evidence type="ECO:0000313" key="9">
    <source>
        <dbReference type="EMBL" id="PSS20630.1"/>
    </source>
</evidence>
<organism evidence="9 10">
    <name type="scientific">Amorphotheca resinae ATCC 22711</name>
    <dbReference type="NCBI Taxonomy" id="857342"/>
    <lineage>
        <taxon>Eukaryota</taxon>
        <taxon>Fungi</taxon>
        <taxon>Dikarya</taxon>
        <taxon>Ascomycota</taxon>
        <taxon>Pezizomycotina</taxon>
        <taxon>Leotiomycetes</taxon>
        <taxon>Helotiales</taxon>
        <taxon>Amorphothecaceae</taxon>
        <taxon>Amorphotheca</taxon>
    </lineage>
</organism>
<dbReference type="STRING" id="857342.A0A2T3B4R7"/>
<evidence type="ECO:0000256" key="5">
    <source>
        <dbReference type="PIRSR" id="PIRSR622684-1"/>
    </source>
</evidence>
<accession>A0A2T3B4R7</accession>
<dbReference type="GO" id="GO:0004198">
    <property type="term" value="F:calcium-dependent cysteine-type endopeptidase activity"/>
    <property type="evidence" value="ECO:0007669"/>
    <property type="project" value="InterPro"/>
</dbReference>
<reference evidence="9 10" key="1">
    <citation type="journal article" date="2018" name="New Phytol.">
        <title>Comparative genomics and transcriptomics depict ericoid mycorrhizal fungi as versatile saprotrophs and plant mutualists.</title>
        <authorList>
            <person name="Martino E."/>
            <person name="Morin E."/>
            <person name="Grelet G.A."/>
            <person name="Kuo A."/>
            <person name="Kohler A."/>
            <person name="Daghino S."/>
            <person name="Barry K.W."/>
            <person name="Cichocki N."/>
            <person name="Clum A."/>
            <person name="Dockter R.B."/>
            <person name="Hainaut M."/>
            <person name="Kuo R.C."/>
            <person name="LaButti K."/>
            <person name="Lindahl B.D."/>
            <person name="Lindquist E.A."/>
            <person name="Lipzen A."/>
            <person name="Khouja H.R."/>
            <person name="Magnuson J."/>
            <person name="Murat C."/>
            <person name="Ohm R.A."/>
            <person name="Singer S.W."/>
            <person name="Spatafora J.W."/>
            <person name="Wang M."/>
            <person name="Veneault-Fourrey C."/>
            <person name="Henrissat B."/>
            <person name="Grigoriev I.V."/>
            <person name="Martin F.M."/>
            <person name="Perotto S."/>
        </authorList>
    </citation>
    <scope>NUCLEOTIDE SEQUENCE [LARGE SCALE GENOMIC DNA]</scope>
    <source>
        <strain evidence="9 10">ATCC 22711</strain>
    </source>
</reference>
<feature type="compositionally biased region" description="Basic and acidic residues" evidence="7">
    <location>
        <begin position="567"/>
        <end position="603"/>
    </location>
</feature>
<dbReference type="Gene3D" id="3.90.70.10">
    <property type="entry name" value="Cysteine proteinases"/>
    <property type="match status" value="1"/>
</dbReference>
<dbReference type="GeneID" id="36577300"/>
<dbReference type="InterPro" id="IPR001300">
    <property type="entry name" value="Peptidase_C2_calpain_cat"/>
</dbReference>
<evidence type="ECO:0000259" key="8">
    <source>
        <dbReference type="PROSITE" id="PS50203"/>
    </source>
</evidence>
<evidence type="ECO:0000256" key="6">
    <source>
        <dbReference type="PROSITE-ProRule" id="PRU00239"/>
    </source>
</evidence>
<evidence type="ECO:0000256" key="7">
    <source>
        <dbReference type="SAM" id="MobiDB-lite"/>
    </source>
</evidence>
<dbReference type="SUPFAM" id="SSF54001">
    <property type="entry name" value="Cysteine proteinases"/>
    <property type="match status" value="1"/>
</dbReference>
<feature type="active site" evidence="5 6">
    <location>
        <position position="143"/>
    </location>
</feature>
<dbReference type="Pfam" id="PF00648">
    <property type="entry name" value="Peptidase_C2"/>
    <property type="match status" value="1"/>
</dbReference>
<evidence type="ECO:0000256" key="2">
    <source>
        <dbReference type="ARBA" id="ARBA00022670"/>
    </source>
</evidence>
<feature type="active site" evidence="5 6">
    <location>
        <position position="311"/>
    </location>
</feature>
<keyword evidence="4 6" id="KW-0788">Thiol protease</keyword>
<proteinExistence type="inferred from homology"/>
<dbReference type="SMART" id="SM00230">
    <property type="entry name" value="CysPc"/>
    <property type="match status" value="1"/>
</dbReference>
<dbReference type="GO" id="GO:0006508">
    <property type="term" value="P:proteolysis"/>
    <property type="evidence" value="ECO:0007669"/>
    <property type="project" value="UniProtKB-KW"/>
</dbReference>
<gene>
    <name evidence="9" type="ORF">M430DRAFT_66307</name>
</gene>
<feature type="compositionally biased region" description="Basic residues" evidence="7">
    <location>
        <begin position="557"/>
        <end position="566"/>
    </location>
</feature>
<dbReference type="AlphaFoldDB" id="A0A2T3B4R7"/>
<name>A0A2T3B4R7_AMORE</name>